<gene>
    <name evidence="3" type="ORF">IZT61_16660</name>
</gene>
<sequence>MQGEDDLRGLAKIMAFMRAVSILLVLMHLYWFCYGFFFTTWLDVRSNQQDIGQFRPVRWLAKRQKVFWKGLVKYYRNAKV</sequence>
<dbReference type="EMBL" id="CP064939">
    <property type="protein sequence ID" value="QPH38694.1"/>
    <property type="molecule type" value="Genomic_DNA"/>
</dbReference>
<keyword evidence="4" id="KW-1185">Reference proteome</keyword>
<name>A0A7U3Q506_9SPHI</name>
<accession>A0A7U3Q506</accession>
<reference evidence="3 4" key="1">
    <citation type="submission" date="2020-11" db="EMBL/GenBank/DDBJ databases">
        <title>Pedobacter endophytica, an endophytic bacteria isolated form Carex pumila.</title>
        <authorList>
            <person name="Peng Y."/>
            <person name="Jiang L."/>
            <person name="Lee J."/>
        </authorList>
    </citation>
    <scope>NUCLEOTIDE SEQUENCE [LARGE SCALE GENOMIC DNA]</scope>
    <source>
        <strain evidence="3 4">JBR3-12</strain>
    </source>
</reference>
<dbReference type="Pfam" id="PF14293">
    <property type="entry name" value="YWFCY"/>
    <property type="match status" value="1"/>
</dbReference>
<dbReference type="Proteomes" id="UP000594759">
    <property type="component" value="Chromosome"/>
</dbReference>
<evidence type="ECO:0000313" key="3">
    <source>
        <dbReference type="EMBL" id="QPH38694.1"/>
    </source>
</evidence>
<keyword evidence="1" id="KW-0812">Transmembrane</keyword>
<feature type="transmembrane region" description="Helical" evidence="1">
    <location>
        <begin position="20"/>
        <end position="42"/>
    </location>
</feature>
<dbReference type="KEGG" id="pex:IZT61_16660"/>
<evidence type="ECO:0000313" key="4">
    <source>
        <dbReference type="Proteomes" id="UP000594759"/>
    </source>
</evidence>
<protein>
    <submittedName>
        <fullName evidence="3">YWFCY domain-containing protein</fullName>
    </submittedName>
</protein>
<keyword evidence="1" id="KW-1133">Transmembrane helix</keyword>
<evidence type="ECO:0000259" key="2">
    <source>
        <dbReference type="Pfam" id="PF14293"/>
    </source>
</evidence>
<dbReference type="InterPro" id="IPR025988">
    <property type="entry name" value="YWFCY_dom"/>
</dbReference>
<organism evidence="3 4">
    <name type="scientific">Pedobacter endophyticus</name>
    <dbReference type="NCBI Taxonomy" id="2789740"/>
    <lineage>
        <taxon>Bacteria</taxon>
        <taxon>Pseudomonadati</taxon>
        <taxon>Bacteroidota</taxon>
        <taxon>Sphingobacteriia</taxon>
        <taxon>Sphingobacteriales</taxon>
        <taxon>Sphingobacteriaceae</taxon>
        <taxon>Pedobacter</taxon>
    </lineage>
</organism>
<dbReference type="AlphaFoldDB" id="A0A7U3Q506"/>
<evidence type="ECO:0000256" key="1">
    <source>
        <dbReference type="SAM" id="Phobius"/>
    </source>
</evidence>
<keyword evidence="1" id="KW-0472">Membrane</keyword>
<proteinExistence type="predicted"/>
<feature type="domain" description="YWFCY" evidence="2">
    <location>
        <begin position="5"/>
        <end position="42"/>
    </location>
</feature>